<comment type="caution">
    <text evidence="1">The sequence shown here is derived from an EMBL/GenBank/DDBJ whole genome shotgun (WGS) entry which is preliminary data.</text>
</comment>
<gene>
    <name evidence="1" type="primary">Necator_chrV.g20057</name>
    <name evidence="1" type="ORF">RB195_015265</name>
</gene>
<reference evidence="1 2" key="1">
    <citation type="submission" date="2023-08" db="EMBL/GenBank/DDBJ databases">
        <title>A Necator americanus chromosomal reference genome.</title>
        <authorList>
            <person name="Ilik V."/>
            <person name="Petrzelkova K.J."/>
            <person name="Pardy F."/>
            <person name="Fuh T."/>
            <person name="Niatou-Singa F.S."/>
            <person name="Gouil Q."/>
            <person name="Baker L."/>
            <person name="Ritchie M.E."/>
            <person name="Jex A.R."/>
            <person name="Gazzola D."/>
            <person name="Li H."/>
            <person name="Toshio Fujiwara R."/>
            <person name="Zhan B."/>
            <person name="Aroian R.V."/>
            <person name="Pafco B."/>
            <person name="Schwarz E.M."/>
        </authorList>
    </citation>
    <scope>NUCLEOTIDE SEQUENCE [LARGE SCALE GENOMIC DNA]</scope>
    <source>
        <strain evidence="1 2">Aroian</strain>
        <tissue evidence="1">Whole animal</tissue>
    </source>
</reference>
<organism evidence="1 2">
    <name type="scientific">Necator americanus</name>
    <name type="common">Human hookworm</name>
    <dbReference type="NCBI Taxonomy" id="51031"/>
    <lineage>
        <taxon>Eukaryota</taxon>
        <taxon>Metazoa</taxon>
        <taxon>Ecdysozoa</taxon>
        <taxon>Nematoda</taxon>
        <taxon>Chromadorea</taxon>
        <taxon>Rhabditida</taxon>
        <taxon>Rhabditina</taxon>
        <taxon>Rhabditomorpha</taxon>
        <taxon>Strongyloidea</taxon>
        <taxon>Ancylostomatidae</taxon>
        <taxon>Bunostominae</taxon>
        <taxon>Necator</taxon>
    </lineage>
</organism>
<dbReference type="EMBL" id="JAVFWL010000005">
    <property type="protein sequence ID" value="KAK6757335.1"/>
    <property type="molecule type" value="Genomic_DNA"/>
</dbReference>
<accession>A0ABR1E4Y8</accession>
<proteinExistence type="predicted"/>
<evidence type="ECO:0000313" key="2">
    <source>
        <dbReference type="Proteomes" id="UP001303046"/>
    </source>
</evidence>
<sequence>MDTAQGPRQRHSRNMRTPWMIKSRIVREKLEKELPSDYTLDYVLDVIRERIGFLEGIRTYYTTASSIRDREELVTLNFENSQKRTLSSLAGGRSSICFVVTKPGVHIFKEE</sequence>
<dbReference type="Proteomes" id="UP001303046">
    <property type="component" value="Unassembled WGS sequence"/>
</dbReference>
<evidence type="ECO:0000313" key="1">
    <source>
        <dbReference type="EMBL" id="KAK6757335.1"/>
    </source>
</evidence>
<protein>
    <submittedName>
        <fullName evidence="1">Uncharacterized protein</fullName>
    </submittedName>
</protein>
<name>A0ABR1E4Y8_NECAM</name>
<keyword evidence="2" id="KW-1185">Reference proteome</keyword>